<name>A0AAD9Q3T6_ACRCE</name>
<comment type="caution">
    <text evidence="1">The sequence shown here is derived from an EMBL/GenBank/DDBJ whole genome shotgun (WGS) entry which is preliminary data.</text>
</comment>
<organism evidence="1 2">
    <name type="scientific">Acropora cervicornis</name>
    <name type="common">Staghorn coral</name>
    <dbReference type="NCBI Taxonomy" id="6130"/>
    <lineage>
        <taxon>Eukaryota</taxon>
        <taxon>Metazoa</taxon>
        <taxon>Cnidaria</taxon>
        <taxon>Anthozoa</taxon>
        <taxon>Hexacorallia</taxon>
        <taxon>Scleractinia</taxon>
        <taxon>Astrocoeniina</taxon>
        <taxon>Acroporidae</taxon>
        <taxon>Acropora</taxon>
    </lineage>
</organism>
<evidence type="ECO:0000313" key="1">
    <source>
        <dbReference type="EMBL" id="KAK2554219.1"/>
    </source>
</evidence>
<proteinExistence type="predicted"/>
<protein>
    <submittedName>
        <fullName evidence="1">Uncharacterized protein</fullName>
    </submittedName>
</protein>
<reference evidence="1" key="2">
    <citation type="journal article" date="2023" name="Science">
        <title>Genomic signatures of disease resistance in endangered staghorn corals.</title>
        <authorList>
            <person name="Vollmer S.V."/>
            <person name="Selwyn J.D."/>
            <person name="Despard B.A."/>
            <person name="Roesel C.L."/>
        </authorList>
    </citation>
    <scope>NUCLEOTIDE SEQUENCE</scope>
    <source>
        <strain evidence="1">K2</strain>
    </source>
</reference>
<dbReference type="EMBL" id="JARQWQ010000071">
    <property type="protein sequence ID" value="KAK2554219.1"/>
    <property type="molecule type" value="Genomic_DNA"/>
</dbReference>
<gene>
    <name evidence="1" type="ORF">P5673_024216</name>
</gene>
<sequence length="65" mass="7826">MQQIFVDEDISRFLTHRRTVLDHDQLNLYYRKDSLEWKESSSESESSKDTENTDYLSCILNHSNR</sequence>
<accession>A0AAD9Q3T6</accession>
<reference evidence="1" key="1">
    <citation type="journal article" date="2023" name="G3 (Bethesda)">
        <title>Whole genome assembly and annotation of the endangered Caribbean coral Acropora cervicornis.</title>
        <authorList>
            <person name="Selwyn J.D."/>
            <person name="Vollmer S.V."/>
        </authorList>
    </citation>
    <scope>NUCLEOTIDE SEQUENCE</scope>
    <source>
        <strain evidence="1">K2</strain>
    </source>
</reference>
<keyword evidence="2" id="KW-1185">Reference proteome</keyword>
<dbReference type="AlphaFoldDB" id="A0AAD9Q3T6"/>
<evidence type="ECO:0000313" key="2">
    <source>
        <dbReference type="Proteomes" id="UP001249851"/>
    </source>
</evidence>
<dbReference type="Proteomes" id="UP001249851">
    <property type="component" value="Unassembled WGS sequence"/>
</dbReference>